<keyword evidence="2" id="KW-0813">Transport</keyword>
<dbReference type="Pfam" id="PF07690">
    <property type="entry name" value="MFS_1"/>
    <property type="match status" value="1"/>
</dbReference>
<evidence type="ECO:0000256" key="3">
    <source>
        <dbReference type="ARBA" id="ARBA00022692"/>
    </source>
</evidence>
<feature type="transmembrane region" description="Helical" evidence="7">
    <location>
        <begin position="100"/>
        <end position="119"/>
    </location>
</feature>
<reference evidence="9" key="2">
    <citation type="submission" date="2014-06" db="EMBL/GenBank/DDBJ databases">
        <authorList>
            <person name="Aslett M."/>
        </authorList>
    </citation>
    <scope>NUCLEOTIDE SEQUENCE</scope>
</reference>
<evidence type="ECO:0000259" key="8">
    <source>
        <dbReference type="PROSITE" id="PS50850"/>
    </source>
</evidence>
<keyword evidence="3 7" id="KW-0812">Transmembrane</keyword>
<evidence type="ECO:0000256" key="7">
    <source>
        <dbReference type="SAM" id="Phobius"/>
    </source>
</evidence>
<name>A0A068WC61_ECHGR</name>
<dbReference type="EMBL" id="LK028576">
    <property type="protein sequence ID" value="CDS16029.1"/>
    <property type="molecule type" value="Genomic_DNA"/>
</dbReference>
<dbReference type="SUPFAM" id="SSF103473">
    <property type="entry name" value="MFS general substrate transporter"/>
    <property type="match status" value="1"/>
</dbReference>
<feature type="transmembrane region" description="Helical" evidence="7">
    <location>
        <begin position="73"/>
        <end position="93"/>
    </location>
</feature>
<reference evidence="11" key="3">
    <citation type="submission" date="2020-10" db="UniProtKB">
        <authorList>
            <consortium name="WormBaseParasite"/>
        </authorList>
    </citation>
    <scope>IDENTIFICATION</scope>
</reference>
<dbReference type="InterPro" id="IPR020846">
    <property type="entry name" value="MFS_dom"/>
</dbReference>
<feature type="transmembrane region" description="Helical" evidence="7">
    <location>
        <begin position="427"/>
        <end position="448"/>
    </location>
</feature>
<reference evidence="9 10" key="1">
    <citation type="journal article" date="2013" name="Nature">
        <title>The genomes of four tapeworm species reveal adaptations to parasitism.</title>
        <authorList>
            <person name="Tsai I.J."/>
            <person name="Zarowiecki M."/>
            <person name="Holroyd N."/>
            <person name="Garciarrubio A."/>
            <person name="Sanchez-Flores A."/>
            <person name="Brooks K.L."/>
            <person name="Tracey A."/>
            <person name="Bobes R.J."/>
            <person name="Fragoso G."/>
            <person name="Sciutto E."/>
            <person name="Aslett M."/>
            <person name="Beasley H."/>
            <person name="Bennett H.M."/>
            <person name="Cai J."/>
            <person name="Camicia F."/>
            <person name="Clark R."/>
            <person name="Cucher M."/>
            <person name="De Silva N."/>
            <person name="Day T.A."/>
            <person name="Deplazes P."/>
            <person name="Estrada K."/>
            <person name="Fernandez C."/>
            <person name="Holland P.W."/>
            <person name="Hou J."/>
            <person name="Hu S."/>
            <person name="Huckvale T."/>
            <person name="Hung S.S."/>
            <person name="Kamenetzky L."/>
            <person name="Keane J.A."/>
            <person name="Kiss F."/>
            <person name="Koziol U."/>
            <person name="Lambert O."/>
            <person name="Liu K."/>
            <person name="Luo X."/>
            <person name="Luo Y."/>
            <person name="Macchiaroli N."/>
            <person name="Nichol S."/>
            <person name="Paps J."/>
            <person name="Parkinson J."/>
            <person name="Pouchkina-Stantcheva N."/>
            <person name="Riddiford N."/>
            <person name="Rosenzvit M."/>
            <person name="Salinas G."/>
            <person name="Wasmuth J.D."/>
            <person name="Zamanian M."/>
            <person name="Zheng Y."/>
            <person name="Cai X."/>
            <person name="Soberon X."/>
            <person name="Olson P.D."/>
            <person name="Laclette J.P."/>
            <person name="Brehm K."/>
            <person name="Berriman M."/>
            <person name="Garciarrubio A."/>
            <person name="Bobes R.J."/>
            <person name="Fragoso G."/>
            <person name="Sanchez-Flores A."/>
            <person name="Estrada K."/>
            <person name="Cevallos M.A."/>
            <person name="Morett E."/>
            <person name="Gonzalez V."/>
            <person name="Portillo T."/>
            <person name="Ochoa-Leyva A."/>
            <person name="Jose M.V."/>
            <person name="Sciutto E."/>
            <person name="Landa A."/>
            <person name="Jimenez L."/>
            <person name="Valdes V."/>
            <person name="Carrero J.C."/>
            <person name="Larralde C."/>
            <person name="Morales-Montor J."/>
            <person name="Limon-Lason J."/>
            <person name="Soberon X."/>
            <person name="Laclette J.P."/>
        </authorList>
    </citation>
    <scope>NUCLEOTIDE SEQUENCE [LARGE SCALE GENOMIC DNA]</scope>
</reference>
<feature type="transmembrane region" description="Helical" evidence="7">
    <location>
        <begin position="161"/>
        <end position="184"/>
    </location>
</feature>
<dbReference type="PANTHER" id="PTHR23505">
    <property type="entry name" value="SPINSTER"/>
    <property type="match status" value="1"/>
</dbReference>
<accession>A0A068WC61</accession>
<evidence type="ECO:0000313" key="9">
    <source>
        <dbReference type="EMBL" id="CDS16029.1"/>
    </source>
</evidence>
<feature type="transmembrane region" description="Helical" evidence="7">
    <location>
        <begin position="190"/>
        <end position="211"/>
    </location>
</feature>
<dbReference type="GO" id="GO:0022857">
    <property type="term" value="F:transmembrane transporter activity"/>
    <property type="evidence" value="ECO:0007669"/>
    <property type="project" value="InterPro"/>
</dbReference>
<keyword evidence="4 7" id="KW-1133">Transmembrane helix</keyword>
<proteinExistence type="inferred from homology"/>
<dbReference type="InterPro" id="IPR036259">
    <property type="entry name" value="MFS_trans_sf"/>
</dbReference>
<organism evidence="9">
    <name type="scientific">Echinococcus granulosus</name>
    <name type="common">Hydatid tapeworm</name>
    <dbReference type="NCBI Taxonomy" id="6210"/>
    <lineage>
        <taxon>Eukaryota</taxon>
        <taxon>Metazoa</taxon>
        <taxon>Spiralia</taxon>
        <taxon>Lophotrochozoa</taxon>
        <taxon>Platyhelminthes</taxon>
        <taxon>Cestoda</taxon>
        <taxon>Eucestoda</taxon>
        <taxon>Cyclophyllidea</taxon>
        <taxon>Taeniidae</taxon>
        <taxon>Echinococcus</taxon>
        <taxon>Echinococcus granulosus group</taxon>
    </lineage>
</organism>
<evidence type="ECO:0000256" key="5">
    <source>
        <dbReference type="ARBA" id="ARBA00023136"/>
    </source>
</evidence>
<evidence type="ECO:0000256" key="2">
    <source>
        <dbReference type="ARBA" id="ARBA00022448"/>
    </source>
</evidence>
<protein>
    <submittedName>
        <fullName evidence="9 11">Protein spinster</fullName>
    </submittedName>
</protein>
<comment type="subcellular location">
    <subcellularLocation>
        <location evidence="1">Membrane</location>
        <topology evidence="1">Multi-pass membrane protein</topology>
    </subcellularLocation>
</comment>
<dbReference type="InterPro" id="IPR011701">
    <property type="entry name" value="MFS"/>
</dbReference>
<feature type="transmembrane region" description="Helical" evidence="7">
    <location>
        <begin position="345"/>
        <end position="367"/>
    </location>
</feature>
<feature type="transmembrane region" description="Helical" evidence="7">
    <location>
        <begin position="388"/>
        <end position="407"/>
    </location>
</feature>
<dbReference type="CDD" id="cd17328">
    <property type="entry name" value="MFS_spinster_like"/>
    <property type="match status" value="1"/>
</dbReference>
<feature type="transmembrane region" description="Helical" evidence="7">
    <location>
        <begin position="243"/>
        <end position="264"/>
    </location>
</feature>
<evidence type="ECO:0000256" key="4">
    <source>
        <dbReference type="ARBA" id="ARBA00022989"/>
    </source>
</evidence>
<dbReference type="Proteomes" id="UP000492820">
    <property type="component" value="Unassembled WGS sequence"/>
</dbReference>
<evidence type="ECO:0000256" key="6">
    <source>
        <dbReference type="ARBA" id="ARBA00024338"/>
    </source>
</evidence>
<dbReference type="OrthoDB" id="6770063at2759"/>
<dbReference type="AlphaFoldDB" id="A0A068WC61"/>
<dbReference type="InterPro" id="IPR044770">
    <property type="entry name" value="MFS_spinster-like"/>
</dbReference>
<dbReference type="WBParaSite" id="EgrG_000844200">
    <property type="protein sequence ID" value="EgrG_000844200"/>
    <property type="gene ID" value="EgrG_000844200"/>
</dbReference>
<sequence length="507" mass="55607">MSLSGSDFAASNAHDGVFRNAPFPILRLNSSHLTSVLLLFCVNFLNYMDRFTIAGIPDMIRSYYRIDSKRLGLLQTSFIMSYMFLSPVFGYLGDRWKRKYLLVIGLFIWSMVSLASSFVPSSNFGLFLILRCIVGVGEASYSTLAPTILTDLFTGNSRTSVLGFFYFAVPVGSGLGFVLGSAVAHATSNWAWALRITPPLGLFCLLALVFFHMDPPRGLADGAVHLHATSWWSDLRSLSSNRCFLLLSVGFTGNCFVLGALSWFSVDYIQDAINARCHGNASDYPVALLFGLSTCLAGLLGVVVGTSLAQRLRAYSILVDAYVSGMGLLLSAPFVFAGLVAPIYNFYLCLGFVFAGQFLICLNWPLISDMTMSIVIPTRRATANAFQMLMTHAFGDAISPFIIGIIADAQQTPESVMSRYLGMQRALFINVFICILSGFLLLCASWYLEPAKARVQFIVDASRVEHLDVHEAEMEAERRPLLPGDDYGTLAQPASWLSFAQSNVVVS</sequence>
<comment type="similarity">
    <text evidence="6">Belongs to the major facilitator superfamily. Spinster (TC 2.A.1.49) family.</text>
</comment>
<dbReference type="GO" id="GO:0016020">
    <property type="term" value="C:membrane"/>
    <property type="evidence" value="ECO:0007669"/>
    <property type="project" value="UniProtKB-SubCell"/>
</dbReference>
<dbReference type="Gene3D" id="1.20.1250.20">
    <property type="entry name" value="MFS general substrate transporter like domains"/>
    <property type="match status" value="2"/>
</dbReference>
<evidence type="ECO:0000313" key="11">
    <source>
        <dbReference type="WBParaSite" id="EgrG_000844200"/>
    </source>
</evidence>
<feature type="transmembrane region" description="Helical" evidence="7">
    <location>
        <begin position="317"/>
        <end position="339"/>
    </location>
</feature>
<evidence type="ECO:0000256" key="1">
    <source>
        <dbReference type="ARBA" id="ARBA00004141"/>
    </source>
</evidence>
<feature type="transmembrane region" description="Helical" evidence="7">
    <location>
        <begin position="284"/>
        <end position="305"/>
    </location>
</feature>
<gene>
    <name evidence="9" type="ORF">EgrG_000844200</name>
</gene>
<dbReference type="PROSITE" id="PS50850">
    <property type="entry name" value="MFS"/>
    <property type="match status" value="1"/>
</dbReference>
<evidence type="ECO:0000313" key="10">
    <source>
        <dbReference type="Proteomes" id="UP000492820"/>
    </source>
</evidence>
<feature type="domain" description="Major facilitator superfamily (MFS) profile" evidence="8">
    <location>
        <begin position="35"/>
        <end position="449"/>
    </location>
</feature>
<keyword evidence="5 7" id="KW-0472">Membrane</keyword>
<dbReference type="PANTHER" id="PTHR23505:SF79">
    <property type="entry name" value="PROTEIN SPINSTER"/>
    <property type="match status" value="1"/>
</dbReference>